<accession>A0A5N5JS88</accession>
<evidence type="ECO:0000313" key="2">
    <source>
        <dbReference type="EMBL" id="KAB5520005.1"/>
    </source>
</evidence>
<dbReference type="EMBL" id="VDCV01000016">
    <property type="protein sequence ID" value="KAB5520005.1"/>
    <property type="molecule type" value="Genomic_DNA"/>
</dbReference>
<comment type="caution">
    <text evidence="2">The sequence shown here is derived from an EMBL/GenBank/DDBJ whole genome shotgun (WGS) entry which is preliminary data.</text>
</comment>
<proteinExistence type="predicted"/>
<evidence type="ECO:0000256" key="1">
    <source>
        <dbReference type="SAM" id="MobiDB-lite"/>
    </source>
</evidence>
<keyword evidence="3" id="KW-1185">Reference proteome</keyword>
<evidence type="ECO:0000313" key="3">
    <source>
        <dbReference type="Proteomes" id="UP000326939"/>
    </source>
</evidence>
<gene>
    <name evidence="2" type="ORF">DKX38_024324</name>
</gene>
<feature type="compositionally biased region" description="Polar residues" evidence="1">
    <location>
        <begin position="51"/>
        <end position="63"/>
    </location>
</feature>
<dbReference type="Proteomes" id="UP000326939">
    <property type="component" value="Chromosome 16"/>
</dbReference>
<feature type="compositionally biased region" description="Acidic residues" evidence="1">
    <location>
        <begin position="127"/>
        <end position="137"/>
    </location>
</feature>
<dbReference type="AlphaFoldDB" id="A0A5N5JS88"/>
<feature type="compositionally biased region" description="Basic residues" evidence="1">
    <location>
        <begin position="1"/>
        <end position="10"/>
    </location>
</feature>
<name>A0A5N5JS88_9ROSI</name>
<reference evidence="3" key="1">
    <citation type="journal article" date="2019" name="Gigascience">
        <title>De novo genome assembly of the endangered Acer yangbiense, a plant species with extremely small populations endemic to Yunnan Province, China.</title>
        <authorList>
            <person name="Yang J."/>
            <person name="Wariss H.M."/>
            <person name="Tao L."/>
            <person name="Zhang R."/>
            <person name="Yun Q."/>
            <person name="Hollingsworth P."/>
            <person name="Dao Z."/>
            <person name="Luo G."/>
            <person name="Guo H."/>
            <person name="Ma Y."/>
            <person name="Sun W."/>
        </authorList>
    </citation>
    <scope>NUCLEOTIDE SEQUENCE [LARGE SCALE GENOMIC DNA]</scope>
    <source>
        <strain evidence="3">cv. br00</strain>
    </source>
</reference>
<organism evidence="2 3">
    <name type="scientific">Salix brachista</name>
    <dbReference type="NCBI Taxonomy" id="2182728"/>
    <lineage>
        <taxon>Eukaryota</taxon>
        <taxon>Viridiplantae</taxon>
        <taxon>Streptophyta</taxon>
        <taxon>Embryophyta</taxon>
        <taxon>Tracheophyta</taxon>
        <taxon>Spermatophyta</taxon>
        <taxon>Magnoliopsida</taxon>
        <taxon>eudicotyledons</taxon>
        <taxon>Gunneridae</taxon>
        <taxon>Pentapetalae</taxon>
        <taxon>rosids</taxon>
        <taxon>fabids</taxon>
        <taxon>Malpighiales</taxon>
        <taxon>Salicaceae</taxon>
        <taxon>Saliceae</taxon>
        <taxon>Salix</taxon>
    </lineage>
</organism>
<feature type="region of interest" description="Disordered" evidence="1">
    <location>
        <begin position="93"/>
        <end position="138"/>
    </location>
</feature>
<feature type="region of interest" description="Disordered" evidence="1">
    <location>
        <begin position="1"/>
        <end position="63"/>
    </location>
</feature>
<feature type="compositionally biased region" description="Acidic residues" evidence="1">
    <location>
        <begin position="106"/>
        <end position="117"/>
    </location>
</feature>
<protein>
    <submittedName>
        <fullName evidence="2">Uncharacterized protein</fullName>
    </submittedName>
</protein>
<sequence>MVKQKVKKKYFTPSSQSPRQPPLKDKDVLGPSSPSSCQPPMPSSLPPSFALDSQPTINTNPSSISILGKAPVAPVGAHVSVGPSIRKHKSISATKFVEDIPPENLASEEDMEEEESSSCDFGSYSDDSSEPGEDDDSINLPHLQPTVLLPPLLLRLQSVVREEQAAKTAVRANGVALGPELLNSGAAATSVGRAELEFASFPSDPMCAEVAAAVGEWEII</sequence>